<gene>
    <name evidence="9" type="ORF">S12H4_40405</name>
</gene>
<evidence type="ECO:0000256" key="5">
    <source>
        <dbReference type="ARBA" id="ARBA00022967"/>
    </source>
</evidence>
<evidence type="ECO:0000313" key="9">
    <source>
        <dbReference type="EMBL" id="GAI92801.1"/>
    </source>
</evidence>
<dbReference type="Pfam" id="PF00403">
    <property type="entry name" value="HMA"/>
    <property type="match status" value="2"/>
</dbReference>
<dbReference type="PROSITE" id="PS50846">
    <property type="entry name" value="HMA_2"/>
    <property type="match status" value="2"/>
</dbReference>
<proteinExistence type="predicted"/>
<dbReference type="FunFam" id="3.30.70.100:FF:000005">
    <property type="entry name" value="Copper-exporting P-type ATPase A"/>
    <property type="match status" value="2"/>
</dbReference>
<dbReference type="InterPro" id="IPR006122">
    <property type="entry name" value="HMA_Cu_ion-bd"/>
</dbReference>
<dbReference type="GO" id="GO:0016020">
    <property type="term" value="C:membrane"/>
    <property type="evidence" value="ECO:0007669"/>
    <property type="project" value="TreeGrafter"/>
</dbReference>
<sequence length="191" mass="20334">MAEKSILNSKKSEKAHIHITGMTCTTCAATIEKGLAETPGVEQANVNFASEKASIEYDPSKVDLTKIKDTISQIGYGVAIKKSIFPVGGMTCASCVARVGEALSSVPGVISANVNLASERAIVEYTEGTNIADLRQAVKDAGYELGSETERLEDVTTAAQRELRSIRNRFIFAAILASSIMALMWAPSFVG</sequence>
<feature type="non-terminal residue" evidence="9">
    <location>
        <position position="191"/>
    </location>
</feature>
<dbReference type="GO" id="GO:0055070">
    <property type="term" value="P:copper ion homeostasis"/>
    <property type="evidence" value="ECO:0007669"/>
    <property type="project" value="TreeGrafter"/>
</dbReference>
<feature type="domain" description="HMA" evidence="8">
    <location>
        <begin position="81"/>
        <end position="146"/>
    </location>
</feature>
<accession>X1TN46</accession>
<keyword evidence="3" id="KW-0187">Copper transport</keyword>
<keyword evidence="2" id="KW-0479">Metal-binding</keyword>
<evidence type="ECO:0000256" key="7">
    <source>
        <dbReference type="SAM" id="Phobius"/>
    </source>
</evidence>
<evidence type="ECO:0000259" key="8">
    <source>
        <dbReference type="PROSITE" id="PS50846"/>
    </source>
</evidence>
<evidence type="ECO:0000256" key="2">
    <source>
        <dbReference type="ARBA" id="ARBA00022723"/>
    </source>
</evidence>
<name>X1TN46_9ZZZZ</name>
<evidence type="ECO:0000256" key="3">
    <source>
        <dbReference type="ARBA" id="ARBA00022796"/>
    </source>
</evidence>
<comment type="subcellular location">
    <subcellularLocation>
        <location evidence="1">Endomembrane system</location>
        <topology evidence="1">Multi-pass membrane protein</topology>
    </subcellularLocation>
</comment>
<dbReference type="GO" id="GO:0043682">
    <property type="term" value="F:P-type divalent copper transporter activity"/>
    <property type="evidence" value="ECO:0007669"/>
    <property type="project" value="TreeGrafter"/>
</dbReference>
<dbReference type="PANTHER" id="PTHR43520">
    <property type="entry name" value="ATP7, ISOFORM B"/>
    <property type="match status" value="1"/>
</dbReference>
<keyword evidence="7" id="KW-0472">Membrane</keyword>
<organism evidence="9">
    <name type="scientific">marine sediment metagenome</name>
    <dbReference type="NCBI Taxonomy" id="412755"/>
    <lineage>
        <taxon>unclassified sequences</taxon>
        <taxon>metagenomes</taxon>
        <taxon>ecological metagenomes</taxon>
    </lineage>
</organism>
<dbReference type="PANTHER" id="PTHR43520:SF8">
    <property type="entry name" value="P-TYPE CU(+) TRANSPORTER"/>
    <property type="match status" value="1"/>
</dbReference>
<dbReference type="SUPFAM" id="SSF55008">
    <property type="entry name" value="HMA, heavy metal-associated domain"/>
    <property type="match status" value="2"/>
</dbReference>
<dbReference type="AlphaFoldDB" id="X1TN46"/>
<keyword evidence="5" id="KW-1278">Translocase</keyword>
<dbReference type="InterPro" id="IPR017969">
    <property type="entry name" value="Heavy-metal-associated_CS"/>
</dbReference>
<protein>
    <recommendedName>
        <fullName evidence="8">HMA domain-containing protein</fullName>
    </recommendedName>
</protein>
<feature type="domain" description="HMA" evidence="8">
    <location>
        <begin position="13"/>
        <end position="79"/>
    </location>
</feature>
<comment type="caution">
    <text evidence="9">The sequence shown here is derived from an EMBL/GenBank/DDBJ whole genome shotgun (WGS) entry which is preliminary data.</text>
</comment>
<dbReference type="GO" id="GO:0005507">
    <property type="term" value="F:copper ion binding"/>
    <property type="evidence" value="ECO:0007669"/>
    <property type="project" value="InterPro"/>
</dbReference>
<keyword evidence="7" id="KW-1133">Transmembrane helix</keyword>
<evidence type="ECO:0000256" key="6">
    <source>
        <dbReference type="ARBA" id="ARBA00023008"/>
    </source>
</evidence>
<dbReference type="EMBL" id="BARW01024515">
    <property type="protein sequence ID" value="GAI92801.1"/>
    <property type="molecule type" value="Genomic_DNA"/>
</dbReference>
<evidence type="ECO:0000256" key="4">
    <source>
        <dbReference type="ARBA" id="ARBA00022842"/>
    </source>
</evidence>
<dbReference type="InterPro" id="IPR006121">
    <property type="entry name" value="HMA_dom"/>
</dbReference>
<feature type="transmembrane region" description="Helical" evidence="7">
    <location>
        <begin position="170"/>
        <end position="190"/>
    </location>
</feature>
<reference evidence="9" key="1">
    <citation type="journal article" date="2014" name="Front. Microbiol.">
        <title>High frequency of phylogenetically diverse reductive dehalogenase-homologous genes in deep subseafloor sedimentary metagenomes.</title>
        <authorList>
            <person name="Kawai M."/>
            <person name="Futagami T."/>
            <person name="Toyoda A."/>
            <person name="Takaki Y."/>
            <person name="Nishi S."/>
            <person name="Hori S."/>
            <person name="Arai W."/>
            <person name="Tsubouchi T."/>
            <person name="Morono Y."/>
            <person name="Uchiyama I."/>
            <person name="Ito T."/>
            <person name="Fujiyama A."/>
            <person name="Inagaki F."/>
            <person name="Takami H."/>
        </authorList>
    </citation>
    <scope>NUCLEOTIDE SEQUENCE</scope>
    <source>
        <strain evidence="9">Expedition CK06-06</strain>
    </source>
</reference>
<dbReference type="Gene3D" id="3.30.70.100">
    <property type="match status" value="2"/>
</dbReference>
<keyword evidence="6" id="KW-0186">Copper</keyword>
<keyword evidence="7" id="KW-0812">Transmembrane</keyword>
<dbReference type="CDD" id="cd00371">
    <property type="entry name" value="HMA"/>
    <property type="match status" value="2"/>
</dbReference>
<dbReference type="InterPro" id="IPR036163">
    <property type="entry name" value="HMA_dom_sf"/>
</dbReference>
<keyword evidence="3" id="KW-0406">Ion transport</keyword>
<dbReference type="PRINTS" id="PR00942">
    <property type="entry name" value="CUATPASEI"/>
</dbReference>
<evidence type="ECO:0000256" key="1">
    <source>
        <dbReference type="ARBA" id="ARBA00004127"/>
    </source>
</evidence>
<keyword evidence="4" id="KW-0460">Magnesium</keyword>
<dbReference type="PROSITE" id="PS01047">
    <property type="entry name" value="HMA_1"/>
    <property type="match status" value="2"/>
</dbReference>
<keyword evidence="3" id="KW-0813">Transport</keyword>
<dbReference type="NCBIfam" id="TIGR00003">
    <property type="entry name" value="copper ion binding protein"/>
    <property type="match status" value="2"/>
</dbReference>